<feature type="region of interest" description="Disordered" evidence="1">
    <location>
        <begin position="1"/>
        <end position="120"/>
    </location>
</feature>
<dbReference type="PANTHER" id="PTHR11886:SF80">
    <property type="entry name" value="OS01G0555600 PROTEIN"/>
    <property type="match status" value="1"/>
</dbReference>
<dbReference type="SUPFAM" id="SSF54648">
    <property type="entry name" value="DLC"/>
    <property type="match status" value="1"/>
</dbReference>
<dbReference type="AlphaFoldDB" id="A0A6J1EZR5"/>
<evidence type="ECO:0000313" key="3">
    <source>
        <dbReference type="RefSeq" id="XP_022933432.1"/>
    </source>
</evidence>
<feature type="compositionally biased region" description="Basic and acidic residues" evidence="1">
    <location>
        <begin position="103"/>
        <end position="120"/>
    </location>
</feature>
<dbReference type="GO" id="GO:0005868">
    <property type="term" value="C:cytoplasmic dynein complex"/>
    <property type="evidence" value="ECO:0007669"/>
    <property type="project" value="TreeGrafter"/>
</dbReference>
<dbReference type="KEGG" id="cmos:111440848"/>
<dbReference type="InterPro" id="IPR001372">
    <property type="entry name" value="Dynein_light_chain_typ-1/2"/>
</dbReference>
<feature type="compositionally biased region" description="Low complexity" evidence="1">
    <location>
        <begin position="39"/>
        <end position="56"/>
    </location>
</feature>
<keyword evidence="2" id="KW-1185">Reference proteome</keyword>
<dbReference type="SMART" id="SM01375">
    <property type="entry name" value="Dynein_light"/>
    <property type="match status" value="1"/>
</dbReference>
<dbReference type="Pfam" id="PF01221">
    <property type="entry name" value="Dynein_light"/>
    <property type="match status" value="1"/>
</dbReference>
<name>A0A6J1EZR5_CUCMO</name>
<dbReference type="PANTHER" id="PTHR11886">
    <property type="entry name" value="DYNEIN LIGHT CHAIN"/>
    <property type="match status" value="1"/>
</dbReference>
<dbReference type="GeneID" id="111440848"/>
<accession>A0A6J1EZR5</accession>
<evidence type="ECO:0000313" key="2">
    <source>
        <dbReference type="Proteomes" id="UP000504609"/>
    </source>
</evidence>
<reference evidence="3" key="1">
    <citation type="submission" date="2025-08" db="UniProtKB">
        <authorList>
            <consortium name="RefSeq"/>
        </authorList>
    </citation>
    <scope>IDENTIFICATION</scope>
    <source>
        <tissue evidence="3">Young leaves</tissue>
    </source>
</reference>
<organism evidence="2 3">
    <name type="scientific">Cucurbita moschata</name>
    <name type="common">Winter crookneck squash</name>
    <name type="synonym">Cucurbita pepo var. moschata</name>
    <dbReference type="NCBI Taxonomy" id="3662"/>
    <lineage>
        <taxon>Eukaryota</taxon>
        <taxon>Viridiplantae</taxon>
        <taxon>Streptophyta</taxon>
        <taxon>Embryophyta</taxon>
        <taxon>Tracheophyta</taxon>
        <taxon>Spermatophyta</taxon>
        <taxon>Magnoliopsida</taxon>
        <taxon>eudicotyledons</taxon>
        <taxon>Gunneridae</taxon>
        <taxon>Pentapetalae</taxon>
        <taxon>rosids</taxon>
        <taxon>fabids</taxon>
        <taxon>Cucurbitales</taxon>
        <taxon>Cucurbitaceae</taxon>
        <taxon>Cucurbiteae</taxon>
        <taxon>Cucurbita</taxon>
    </lineage>
</organism>
<proteinExistence type="predicted"/>
<gene>
    <name evidence="3" type="primary">LOC111440848</name>
</gene>
<protein>
    <submittedName>
        <fullName evidence="3">Uncharacterized protein LOC111440848</fullName>
    </submittedName>
</protein>
<dbReference type="GO" id="GO:0007017">
    <property type="term" value="P:microtubule-based process"/>
    <property type="evidence" value="ECO:0007669"/>
    <property type="project" value="InterPro"/>
</dbReference>
<sequence length="274" mass="30356">MTTHPPTSIISHKSMASHQTSLQRLLSPPSKMDLHRRTQPTTPAAATAVSPHPTSPKLDPTTPLSDSDNLSKSHPPSPKVVPVSLHSNPKMVGPRTVHKLAKKPNETPRQHSTTEKFNDSEEKFERMINCITTKEREMKQLLVDHQHLTRRLSVSLSSSRSGRRKSICGSQIQLAELFANNGVKVVSADMPPFMQIHAVDCARKAHDSMQNFTSKSLALSLKQEFDGSYGPAWHCIVGKSFGSFVTHSVGGFLYFSLAQKLYILLFKTTVLRAN</sequence>
<dbReference type="Proteomes" id="UP000504609">
    <property type="component" value="Unplaced"/>
</dbReference>
<dbReference type="GO" id="GO:0045505">
    <property type="term" value="F:dynein intermediate chain binding"/>
    <property type="evidence" value="ECO:0007669"/>
    <property type="project" value="TreeGrafter"/>
</dbReference>
<dbReference type="InterPro" id="IPR037177">
    <property type="entry name" value="DLC_sf"/>
</dbReference>
<feature type="compositionally biased region" description="Low complexity" evidence="1">
    <location>
        <begin position="70"/>
        <end position="87"/>
    </location>
</feature>
<feature type="compositionally biased region" description="Polar residues" evidence="1">
    <location>
        <begin position="1"/>
        <end position="24"/>
    </location>
</feature>
<dbReference type="RefSeq" id="XP_022933432.1">
    <property type="nucleotide sequence ID" value="XM_023077664.1"/>
</dbReference>
<dbReference type="Gene3D" id="3.30.740.10">
    <property type="entry name" value="Protein Inhibitor Of Neuronal Nitric Oxide Synthase"/>
    <property type="match status" value="1"/>
</dbReference>
<evidence type="ECO:0000256" key="1">
    <source>
        <dbReference type="SAM" id="MobiDB-lite"/>
    </source>
</evidence>
<dbReference type="FunFam" id="3.30.740.10:FF:000003">
    <property type="entry name" value="Dynein light chain"/>
    <property type="match status" value="1"/>
</dbReference>